<dbReference type="GO" id="GO:0016052">
    <property type="term" value="P:carbohydrate catabolic process"/>
    <property type="evidence" value="ECO:0007669"/>
    <property type="project" value="InterPro"/>
</dbReference>
<proteinExistence type="predicted"/>
<evidence type="ECO:0000313" key="3">
    <source>
        <dbReference type="Proteomes" id="UP000185812"/>
    </source>
</evidence>
<keyword evidence="3" id="KW-1185">Reference proteome</keyword>
<dbReference type="Gene3D" id="2.60.40.1190">
    <property type="match status" value="1"/>
</dbReference>
<evidence type="ECO:0000259" key="1">
    <source>
        <dbReference type="Pfam" id="PF06452"/>
    </source>
</evidence>
<sequence>MKCPEFWSQTGWLTVCLGFLRLLLDAALAVGQPVMAPDSLLPFAPRTYVCYRSDHPLRIDGRLDEPAWQAAPWSEPFVDIEGPHRPPPPYHTRIKLLWDDTYLYIGAELEEPHLWATLTRRDTIIFYDNDFEVFIDPDSDTHTYYELEINALGTVWDLLLLKPYRDGGPALNAWDIRDLKAAVALDGTLNDPSDIDRGWTVELALPWTVLAEAAPEGRPPRPGEQWRMNFSRVQWPLEVIEGRYRKRRDPATGRLLPESNWVWSPQGVINMHLPERWGYVQFSAIVAGEGTEPFQPAPEEPLRWQLRQLYYRQRLFREQHGRYARTFDELNVPANWRRRYHLTLQTTESLYEITARLPDGTRLHIREDGRIWKTFPDNP</sequence>
<dbReference type="OrthoDB" id="9786766at2"/>
<dbReference type="Pfam" id="PF06452">
    <property type="entry name" value="CBM9_1"/>
    <property type="match status" value="1"/>
</dbReference>
<protein>
    <submittedName>
        <fullName evidence="2">Carbohydrate family 9 binding domain-like</fullName>
    </submittedName>
</protein>
<dbReference type="AlphaFoldDB" id="A0A1M6R871"/>
<dbReference type="PANTHER" id="PTHR35532:SF5">
    <property type="entry name" value="CARBOHYDRATE-BINDING DOMAIN-CONTAINING PROTEIN"/>
    <property type="match status" value="1"/>
</dbReference>
<dbReference type="EMBL" id="FRAU01000002">
    <property type="protein sequence ID" value="SHK28669.1"/>
    <property type="molecule type" value="Genomic_DNA"/>
</dbReference>
<name>A0A1M6R871_9BACT</name>
<dbReference type="RefSeq" id="WP_072714630.1">
    <property type="nucleotide sequence ID" value="NZ_FRAU01000002.1"/>
</dbReference>
<evidence type="ECO:0000313" key="2">
    <source>
        <dbReference type="EMBL" id="SHK28669.1"/>
    </source>
</evidence>
<dbReference type="SUPFAM" id="SSF49344">
    <property type="entry name" value="CBD9-like"/>
    <property type="match status" value="1"/>
</dbReference>
<dbReference type="STRING" id="633813.SAMN04488087_0743"/>
<dbReference type="GO" id="GO:0004553">
    <property type="term" value="F:hydrolase activity, hydrolyzing O-glycosyl compounds"/>
    <property type="evidence" value="ECO:0007669"/>
    <property type="project" value="InterPro"/>
</dbReference>
<gene>
    <name evidence="2" type="ORF">SAMN04488087_0743</name>
</gene>
<feature type="domain" description="Carbohydrate-binding" evidence="1">
    <location>
        <begin position="59"/>
        <end position="157"/>
    </location>
</feature>
<reference evidence="3" key="1">
    <citation type="submission" date="2016-11" db="EMBL/GenBank/DDBJ databases">
        <authorList>
            <person name="Varghese N."/>
            <person name="Submissions S."/>
        </authorList>
    </citation>
    <scope>NUCLEOTIDE SEQUENCE [LARGE SCALE GENOMIC DNA]</scope>
    <source>
        <strain evidence="3">DSM 22212</strain>
    </source>
</reference>
<dbReference type="InterPro" id="IPR010502">
    <property type="entry name" value="Carb-bd_dom_fam9"/>
</dbReference>
<dbReference type="PANTHER" id="PTHR35532">
    <property type="entry name" value="SIMILAR TO POLYHYDROXYALKANOATE DEPOLYMERASE"/>
    <property type="match status" value="1"/>
</dbReference>
<accession>A0A1M6R871</accession>
<dbReference type="CDD" id="cd09620">
    <property type="entry name" value="CBM9_like_3"/>
    <property type="match status" value="1"/>
</dbReference>
<dbReference type="GO" id="GO:0030246">
    <property type="term" value="F:carbohydrate binding"/>
    <property type="evidence" value="ECO:0007669"/>
    <property type="project" value="InterPro"/>
</dbReference>
<dbReference type="Proteomes" id="UP000185812">
    <property type="component" value="Unassembled WGS sequence"/>
</dbReference>
<organism evidence="2 3">
    <name type="scientific">Rhodothermus profundi</name>
    <dbReference type="NCBI Taxonomy" id="633813"/>
    <lineage>
        <taxon>Bacteria</taxon>
        <taxon>Pseudomonadati</taxon>
        <taxon>Rhodothermota</taxon>
        <taxon>Rhodothermia</taxon>
        <taxon>Rhodothermales</taxon>
        <taxon>Rhodothermaceae</taxon>
        <taxon>Rhodothermus</taxon>
    </lineage>
</organism>